<gene>
    <name evidence="1" type="ORF">EJ08DRAFT_718556</name>
</gene>
<sequence>MRDNGDLIEHYQNVVSYMMIPTIDPQINPWLQIYLPLAFSENSSATKLALGHALISVAAFHLAQTGKSNVHTYLARDNSTRKRSTRLLHEILRQKTGSSPWESSLDDSVEEVSDKCSCLAAAMSLITVHVISGEQNDGHIAMNLAKRNFIQTGGGS</sequence>
<keyword evidence="2" id="KW-1185">Reference proteome</keyword>
<dbReference type="OrthoDB" id="3477330at2759"/>
<dbReference type="Proteomes" id="UP000800235">
    <property type="component" value="Unassembled WGS sequence"/>
</dbReference>
<dbReference type="EMBL" id="MU007050">
    <property type="protein sequence ID" value="KAF2429032.1"/>
    <property type="molecule type" value="Genomic_DNA"/>
</dbReference>
<comment type="caution">
    <text evidence="1">The sequence shown here is derived from an EMBL/GenBank/DDBJ whole genome shotgun (WGS) entry which is preliminary data.</text>
</comment>
<reference evidence="1" key="1">
    <citation type="journal article" date="2020" name="Stud. Mycol.">
        <title>101 Dothideomycetes genomes: a test case for predicting lifestyles and emergence of pathogens.</title>
        <authorList>
            <person name="Haridas S."/>
            <person name="Albert R."/>
            <person name="Binder M."/>
            <person name="Bloem J."/>
            <person name="Labutti K."/>
            <person name="Salamov A."/>
            <person name="Andreopoulos B."/>
            <person name="Baker S."/>
            <person name="Barry K."/>
            <person name="Bills G."/>
            <person name="Bluhm B."/>
            <person name="Cannon C."/>
            <person name="Castanera R."/>
            <person name="Culley D."/>
            <person name="Daum C."/>
            <person name="Ezra D."/>
            <person name="Gonzalez J."/>
            <person name="Henrissat B."/>
            <person name="Kuo A."/>
            <person name="Liang C."/>
            <person name="Lipzen A."/>
            <person name="Lutzoni F."/>
            <person name="Magnuson J."/>
            <person name="Mondo S."/>
            <person name="Nolan M."/>
            <person name="Ohm R."/>
            <person name="Pangilinan J."/>
            <person name="Park H.-J."/>
            <person name="Ramirez L."/>
            <person name="Alfaro M."/>
            <person name="Sun H."/>
            <person name="Tritt A."/>
            <person name="Yoshinaga Y."/>
            <person name="Zwiers L.-H."/>
            <person name="Turgeon B."/>
            <person name="Goodwin S."/>
            <person name="Spatafora J."/>
            <person name="Crous P."/>
            <person name="Grigoriev I."/>
        </authorList>
    </citation>
    <scope>NUCLEOTIDE SEQUENCE</scope>
    <source>
        <strain evidence="1">CBS 130266</strain>
    </source>
</reference>
<dbReference type="AlphaFoldDB" id="A0A9P4NP10"/>
<dbReference type="InterPro" id="IPR021858">
    <property type="entry name" value="Fun_TF"/>
</dbReference>
<proteinExistence type="predicted"/>
<organism evidence="1 2">
    <name type="scientific">Tothia fuscella</name>
    <dbReference type="NCBI Taxonomy" id="1048955"/>
    <lineage>
        <taxon>Eukaryota</taxon>
        <taxon>Fungi</taxon>
        <taxon>Dikarya</taxon>
        <taxon>Ascomycota</taxon>
        <taxon>Pezizomycotina</taxon>
        <taxon>Dothideomycetes</taxon>
        <taxon>Pleosporomycetidae</taxon>
        <taxon>Venturiales</taxon>
        <taxon>Cylindrosympodiaceae</taxon>
        <taxon>Tothia</taxon>
    </lineage>
</organism>
<name>A0A9P4NP10_9PEZI</name>
<protein>
    <submittedName>
        <fullName evidence="1">Uncharacterized protein</fullName>
    </submittedName>
</protein>
<evidence type="ECO:0000313" key="2">
    <source>
        <dbReference type="Proteomes" id="UP000800235"/>
    </source>
</evidence>
<accession>A0A9P4NP10</accession>
<evidence type="ECO:0000313" key="1">
    <source>
        <dbReference type="EMBL" id="KAF2429032.1"/>
    </source>
</evidence>
<dbReference type="Pfam" id="PF11951">
    <property type="entry name" value="Fungal_trans_2"/>
    <property type="match status" value="1"/>
</dbReference>